<dbReference type="EMBL" id="MU827782">
    <property type="protein sequence ID" value="KAJ7336553.1"/>
    <property type="molecule type" value="Genomic_DNA"/>
</dbReference>
<name>A0A9W9YFI4_9CNID</name>
<dbReference type="OrthoDB" id="10009351at2759"/>
<dbReference type="Gene3D" id="2.60.120.200">
    <property type="match status" value="1"/>
</dbReference>
<sequence>MESVRSVTISKTFLDNYNWHQVCATWNGVTGVTMVYVDGIQDNAAKGSSDTPGGIIVDKLAGGGTLKVFPYYSQVVYLTEVNLWNIILPAQEIAESSKSCIRSQRNVKKCSDFWSGFSADKSRYQSPSQCRSQPRASSASEGIKEWNPAAVSENAVG</sequence>
<evidence type="ECO:0000313" key="4">
    <source>
        <dbReference type="Proteomes" id="UP001163046"/>
    </source>
</evidence>
<protein>
    <recommendedName>
        <fullName evidence="2">Pentraxin (PTX) domain-containing protein</fullName>
    </recommendedName>
</protein>
<evidence type="ECO:0000259" key="2">
    <source>
        <dbReference type="Pfam" id="PF00354"/>
    </source>
</evidence>
<dbReference type="InterPro" id="IPR013320">
    <property type="entry name" value="ConA-like_dom_sf"/>
</dbReference>
<feature type="compositionally biased region" description="Polar residues" evidence="1">
    <location>
        <begin position="124"/>
        <end position="140"/>
    </location>
</feature>
<accession>A0A9W9YFI4</accession>
<feature type="domain" description="Pentraxin (PTX)" evidence="2">
    <location>
        <begin position="11"/>
        <end position="99"/>
    </location>
</feature>
<dbReference type="SUPFAM" id="SSF49899">
    <property type="entry name" value="Concanavalin A-like lectins/glucanases"/>
    <property type="match status" value="1"/>
</dbReference>
<comment type="caution">
    <text evidence="3">The sequence shown here is derived from an EMBL/GenBank/DDBJ whole genome shotgun (WGS) entry which is preliminary data.</text>
</comment>
<proteinExistence type="predicted"/>
<dbReference type="AlphaFoldDB" id="A0A9W9YFI4"/>
<evidence type="ECO:0000313" key="3">
    <source>
        <dbReference type="EMBL" id="KAJ7336553.1"/>
    </source>
</evidence>
<feature type="region of interest" description="Disordered" evidence="1">
    <location>
        <begin position="119"/>
        <end position="157"/>
    </location>
</feature>
<dbReference type="Pfam" id="PF00354">
    <property type="entry name" value="Pentaxin"/>
    <property type="match status" value="1"/>
</dbReference>
<keyword evidence="4" id="KW-1185">Reference proteome</keyword>
<reference evidence="3" key="1">
    <citation type="submission" date="2023-01" db="EMBL/GenBank/DDBJ databases">
        <title>Genome assembly of the deep-sea coral Lophelia pertusa.</title>
        <authorList>
            <person name="Herrera S."/>
            <person name="Cordes E."/>
        </authorList>
    </citation>
    <scope>NUCLEOTIDE SEQUENCE</scope>
    <source>
        <strain evidence="3">USNM1676648</strain>
        <tissue evidence="3">Polyp</tissue>
    </source>
</reference>
<dbReference type="InterPro" id="IPR001759">
    <property type="entry name" value="PTX_dom"/>
</dbReference>
<gene>
    <name evidence="3" type="ORF">OS493_011766</name>
</gene>
<organism evidence="3 4">
    <name type="scientific">Desmophyllum pertusum</name>
    <dbReference type="NCBI Taxonomy" id="174260"/>
    <lineage>
        <taxon>Eukaryota</taxon>
        <taxon>Metazoa</taxon>
        <taxon>Cnidaria</taxon>
        <taxon>Anthozoa</taxon>
        <taxon>Hexacorallia</taxon>
        <taxon>Scleractinia</taxon>
        <taxon>Caryophylliina</taxon>
        <taxon>Caryophylliidae</taxon>
        <taxon>Desmophyllum</taxon>
    </lineage>
</organism>
<evidence type="ECO:0000256" key="1">
    <source>
        <dbReference type="SAM" id="MobiDB-lite"/>
    </source>
</evidence>
<dbReference type="Proteomes" id="UP001163046">
    <property type="component" value="Unassembled WGS sequence"/>
</dbReference>